<dbReference type="Proteomes" id="UP001287356">
    <property type="component" value="Unassembled WGS sequence"/>
</dbReference>
<dbReference type="EMBL" id="JAULSN010000003">
    <property type="protein sequence ID" value="KAK3377128.1"/>
    <property type="molecule type" value="Genomic_DNA"/>
</dbReference>
<evidence type="ECO:0000256" key="2">
    <source>
        <dbReference type="SAM" id="SignalP"/>
    </source>
</evidence>
<dbReference type="AlphaFoldDB" id="A0AAE0NBE7"/>
<evidence type="ECO:0000313" key="4">
    <source>
        <dbReference type="Proteomes" id="UP001287356"/>
    </source>
</evidence>
<evidence type="ECO:0000256" key="1">
    <source>
        <dbReference type="SAM" id="MobiDB-lite"/>
    </source>
</evidence>
<feature type="compositionally biased region" description="Polar residues" evidence="1">
    <location>
        <begin position="78"/>
        <end position="91"/>
    </location>
</feature>
<proteinExistence type="predicted"/>
<keyword evidence="4" id="KW-1185">Reference proteome</keyword>
<organism evidence="3 4">
    <name type="scientific">Lasiosphaeria ovina</name>
    <dbReference type="NCBI Taxonomy" id="92902"/>
    <lineage>
        <taxon>Eukaryota</taxon>
        <taxon>Fungi</taxon>
        <taxon>Dikarya</taxon>
        <taxon>Ascomycota</taxon>
        <taxon>Pezizomycotina</taxon>
        <taxon>Sordariomycetes</taxon>
        <taxon>Sordariomycetidae</taxon>
        <taxon>Sordariales</taxon>
        <taxon>Lasiosphaeriaceae</taxon>
        <taxon>Lasiosphaeria</taxon>
    </lineage>
</organism>
<gene>
    <name evidence="3" type="ORF">B0T24DRAFT_592752</name>
</gene>
<accession>A0AAE0NBE7</accession>
<feature type="compositionally biased region" description="Basic and acidic residues" evidence="1">
    <location>
        <begin position="100"/>
        <end position="116"/>
    </location>
</feature>
<feature type="region of interest" description="Disordered" evidence="1">
    <location>
        <begin position="68"/>
        <end position="126"/>
    </location>
</feature>
<comment type="caution">
    <text evidence="3">The sequence shown here is derived from an EMBL/GenBank/DDBJ whole genome shotgun (WGS) entry which is preliminary data.</text>
</comment>
<keyword evidence="2" id="KW-0732">Signal</keyword>
<name>A0AAE0NBE7_9PEZI</name>
<feature type="signal peptide" evidence="2">
    <location>
        <begin position="1"/>
        <end position="19"/>
    </location>
</feature>
<feature type="chain" id="PRO_5042064165" evidence="2">
    <location>
        <begin position="20"/>
        <end position="133"/>
    </location>
</feature>
<reference evidence="3" key="1">
    <citation type="journal article" date="2023" name="Mol. Phylogenet. Evol.">
        <title>Genome-scale phylogeny and comparative genomics of the fungal order Sordariales.</title>
        <authorList>
            <person name="Hensen N."/>
            <person name="Bonometti L."/>
            <person name="Westerberg I."/>
            <person name="Brannstrom I.O."/>
            <person name="Guillou S."/>
            <person name="Cros-Aarteil S."/>
            <person name="Calhoun S."/>
            <person name="Haridas S."/>
            <person name="Kuo A."/>
            <person name="Mondo S."/>
            <person name="Pangilinan J."/>
            <person name="Riley R."/>
            <person name="LaButti K."/>
            <person name="Andreopoulos B."/>
            <person name="Lipzen A."/>
            <person name="Chen C."/>
            <person name="Yan M."/>
            <person name="Daum C."/>
            <person name="Ng V."/>
            <person name="Clum A."/>
            <person name="Steindorff A."/>
            <person name="Ohm R.A."/>
            <person name="Martin F."/>
            <person name="Silar P."/>
            <person name="Natvig D.O."/>
            <person name="Lalanne C."/>
            <person name="Gautier V."/>
            <person name="Ament-Velasquez S.L."/>
            <person name="Kruys A."/>
            <person name="Hutchinson M.I."/>
            <person name="Powell A.J."/>
            <person name="Barry K."/>
            <person name="Miller A.N."/>
            <person name="Grigoriev I.V."/>
            <person name="Debuchy R."/>
            <person name="Gladieux P."/>
            <person name="Hiltunen Thoren M."/>
            <person name="Johannesson H."/>
        </authorList>
    </citation>
    <scope>NUCLEOTIDE SEQUENCE</scope>
    <source>
        <strain evidence="3">CBS 958.72</strain>
    </source>
</reference>
<evidence type="ECO:0000313" key="3">
    <source>
        <dbReference type="EMBL" id="KAK3377128.1"/>
    </source>
</evidence>
<protein>
    <submittedName>
        <fullName evidence="3">Uncharacterized protein</fullName>
    </submittedName>
</protein>
<reference evidence="3" key="2">
    <citation type="submission" date="2023-06" db="EMBL/GenBank/DDBJ databases">
        <authorList>
            <consortium name="Lawrence Berkeley National Laboratory"/>
            <person name="Haridas S."/>
            <person name="Hensen N."/>
            <person name="Bonometti L."/>
            <person name="Westerberg I."/>
            <person name="Brannstrom I.O."/>
            <person name="Guillou S."/>
            <person name="Cros-Aarteil S."/>
            <person name="Calhoun S."/>
            <person name="Kuo A."/>
            <person name="Mondo S."/>
            <person name="Pangilinan J."/>
            <person name="Riley R."/>
            <person name="Labutti K."/>
            <person name="Andreopoulos B."/>
            <person name="Lipzen A."/>
            <person name="Chen C."/>
            <person name="Yanf M."/>
            <person name="Daum C."/>
            <person name="Ng V."/>
            <person name="Clum A."/>
            <person name="Steindorff A."/>
            <person name="Ohm R."/>
            <person name="Martin F."/>
            <person name="Silar P."/>
            <person name="Natvig D."/>
            <person name="Lalanne C."/>
            <person name="Gautier V."/>
            <person name="Ament-Velasquez S.L."/>
            <person name="Kruys A."/>
            <person name="Hutchinson M.I."/>
            <person name="Powell A.J."/>
            <person name="Barry K."/>
            <person name="Miller A.N."/>
            <person name="Grigoriev I.V."/>
            <person name="Debuchy R."/>
            <person name="Gladieux P."/>
            <person name="Thoren M.H."/>
            <person name="Johannesson H."/>
        </authorList>
    </citation>
    <scope>NUCLEOTIDE SEQUENCE</scope>
    <source>
        <strain evidence="3">CBS 958.72</strain>
    </source>
</reference>
<sequence length="133" mass="14494">MGKGCAWQAHLVVCRVACGTILAPNRRCSDIGSINDVCSKIEPLRPAVSEVAPIQLPSIQAIPSGYPLWQGKKGPHEVNTTPSSRYDQSQAPREVWSPEVRQRLDNGGGRAKDSSRPQDPARVVPGFQVRLQI</sequence>